<accession>A0AAW0BZZ1</accession>
<evidence type="ECO:0000313" key="3">
    <source>
        <dbReference type="Proteomes" id="UP001362999"/>
    </source>
</evidence>
<evidence type="ECO:0000313" key="2">
    <source>
        <dbReference type="EMBL" id="KAK7031770.1"/>
    </source>
</evidence>
<feature type="region of interest" description="Disordered" evidence="1">
    <location>
        <begin position="1"/>
        <end position="33"/>
    </location>
</feature>
<dbReference type="EMBL" id="JAWWNJ010000024">
    <property type="protein sequence ID" value="KAK7031770.1"/>
    <property type="molecule type" value="Genomic_DNA"/>
</dbReference>
<organism evidence="2 3">
    <name type="scientific">Favolaschia claudopus</name>
    <dbReference type="NCBI Taxonomy" id="2862362"/>
    <lineage>
        <taxon>Eukaryota</taxon>
        <taxon>Fungi</taxon>
        <taxon>Dikarya</taxon>
        <taxon>Basidiomycota</taxon>
        <taxon>Agaricomycotina</taxon>
        <taxon>Agaricomycetes</taxon>
        <taxon>Agaricomycetidae</taxon>
        <taxon>Agaricales</taxon>
        <taxon>Marasmiineae</taxon>
        <taxon>Mycenaceae</taxon>
        <taxon>Favolaschia</taxon>
    </lineage>
</organism>
<protein>
    <submittedName>
        <fullName evidence="2">Uncharacterized protein</fullName>
    </submittedName>
</protein>
<reference evidence="2 3" key="1">
    <citation type="journal article" date="2024" name="J Genomics">
        <title>Draft genome sequencing and assembly of Favolaschia claudopus CIRM-BRFM 2984 isolated from oak limbs.</title>
        <authorList>
            <person name="Navarro D."/>
            <person name="Drula E."/>
            <person name="Chaduli D."/>
            <person name="Cazenave R."/>
            <person name="Ahrendt S."/>
            <person name="Wang J."/>
            <person name="Lipzen A."/>
            <person name="Daum C."/>
            <person name="Barry K."/>
            <person name="Grigoriev I.V."/>
            <person name="Favel A."/>
            <person name="Rosso M.N."/>
            <person name="Martin F."/>
        </authorList>
    </citation>
    <scope>NUCLEOTIDE SEQUENCE [LARGE SCALE GENOMIC DNA]</scope>
    <source>
        <strain evidence="2 3">CIRM-BRFM 2984</strain>
    </source>
</reference>
<dbReference type="Proteomes" id="UP001362999">
    <property type="component" value="Unassembled WGS sequence"/>
</dbReference>
<dbReference type="AlphaFoldDB" id="A0AAW0BZZ1"/>
<proteinExistence type="predicted"/>
<name>A0AAW0BZZ1_9AGAR</name>
<sequence>MLRRDTLPPSTSTRHLRSIATARPPPPHRHRHPGAFRRLDTLKLKSTALPSIPSPRASTDLAAALLATVEADAVSALRAPTDSEIRWKFNLLSTRRVADALLVAVNADIVAWALRAPTRSEIGLEMKTKSVL</sequence>
<gene>
    <name evidence="2" type="ORF">R3P38DRAFT_3187488</name>
</gene>
<keyword evidence="3" id="KW-1185">Reference proteome</keyword>
<evidence type="ECO:0000256" key="1">
    <source>
        <dbReference type="SAM" id="MobiDB-lite"/>
    </source>
</evidence>
<comment type="caution">
    <text evidence="2">The sequence shown here is derived from an EMBL/GenBank/DDBJ whole genome shotgun (WGS) entry which is preliminary data.</text>
</comment>